<gene>
    <name evidence="6" type="ORF">DZF91_27480</name>
</gene>
<dbReference type="GO" id="GO:0071949">
    <property type="term" value="F:FAD binding"/>
    <property type="evidence" value="ECO:0007669"/>
    <property type="project" value="InterPro"/>
</dbReference>
<dbReference type="SUPFAM" id="SSF51905">
    <property type="entry name" value="FAD/NAD(P)-binding domain"/>
    <property type="match status" value="1"/>
</dbReference>
<evidence type="ECO:0000256" key="1">
    <source>
        <dbReference type="ARBA" id="ARBA00001974"/>
    </source>
</evidence>
<keyword evidence="2" id="KW-0285">Flavoprotein</keyword>
<organism evidence="6 7">
    <name type="scientific">Actinomadura logoneensis</name>
    <dbReference type="NCBI Taxonomy" id="2293572"/>
    <lineage>
        <taxon>Bacteria</taxon>
        <taxon>Bacillati</taxon>
        <taxon>Actinomycetota</taxon>
        <taxon>Actinomycetes</taxon>
        <taxon>Streptosporangiales</taxon>
        <taxon>Thermomonosporaceae</taxon>
        <taxon>Actinomadura</taxon>
    </lineage>
</organism>
<keyword evidence="7" id="KW-1185">Reference proteome</keyword>
<accession>A0A372JET7</accession>
<dbReference type="Gene3D" id="3.30.70.2450">
    <property type="match status" value="1"/>
</dbReference>
<name>A0A372JET7_9ACTN</name>
<evidence type="ECO:0000256" key="4">
    <source>
        <dbReference type="SAM" id="MobiDB-lite"/>
    </source>
</evidence>
<dbReference type="RefSeq" id="WP_117360045.1">
    <property type="nucleotide sequence ID" value="NZ_QURH01000790.1"/>
</dbReference>
<feature type="non-terminal residue" evidence="6">
    <location>
        <position position="494"/>
    </location>
</feature>
<dbReference type="PRINTS" id="PR00420">
    <property type="entry name" value="RNGMNOXGNASE"/>
</dbReference>
<dbReference type="GO" id="GO:0016709">
    <property type="term" value="F:oxidoreductase activity, acting on paired donors, with incorporation or reduction of molecular oxygen, NAD(P)H as one donor, and incorporation of one atom of oxygen"/>
    <property type="evidence" value="ECO:0007669"/>
    <property type="project" value="UniProtKB-ARBA"/>
</dbReference>
<feature type="domain" description="FAD-binding" evidence="5">
    <location>
        <begin position="53"/>
        <end position="398"/>
    </location>
</feature>
<dbReference type="Proteomes" id="UP000261811">
    <property type="component" value="Unassembled WGS sequence"/>
</dbReference>
<dbReference type="InterPro" id="IPR036188">
    <property type="entry name" value="FAD/NAD-bd_sf"/>
</dbReference>
<proteinExistence type="predicted"/>
<dbReference type="InterPro" id="IPR050641">
    <property type="entry name" value="RIFMO-like"/>
</dbReference>
<protein>
    <recommendedName>
        <fullName evidence="5">FAD-binding domain-containing protein</fullName>
    </recommendedName>
</protein>
<reference evidence="6 7" key="1">
    <citation type="submission" date="2018-08" db="EMBL/GenBank/DDBJ databases">
        <title>Actinomadura jelena sp. nov., a novel Actinomycete isolated from soil in Chad.</title>
        <authorList>
            <person name="Shi L."/>
        </authorList>
    </citation>
    <scope>NUCLEOTIDE SEQUENCE [LARGE SCALE GENOMIC DNA]</scope>
    <source>
        <strain evidence="6 7">NEAU-G17</strain>
    </source>
</reference>
<comment type="caution">
    <text evidence="6">The sequence shown here is derived from an EMBL/GenBank/DDBJ whole genome shotgun (WGS) entry which is preliminary data.</text>
</comment>
<evidence type="ECO:0000313" key="7">
    <source>
        <dbReference type="Proteomes" id="UP000261811"/>
    </source>
</evidence>
<dbReference type="Gene3D" id="3.50.50.60">
    <property type="entry name" value="FAD/NAD(P)-binding domain"/>
    <property type="match status" value="1"/>
</dbReference>
<keyword evidence="3" id="KW-0274">FAD</keyword>
<evidence type="ECO:0000313" key="6">
    <source>
        <dbReference type="EMBL" id="RFU38480.1"/>
    </source>
</evidence>
<dbReference type="PANTHER" id="PTHR43004:SF19">
    <property type="entry name" value="BINDING MONOOXYGENASE, PUTATIVE (JCVI)-RELATED"/>
    <property type="match status" value="1"/>
</dbReference>
<evidence type="ECO:0000259" key="5">
    <source>
        <dbReference type="Pfam" id="PF01494"/>
    </source>
</evidence>
<dbReference type="OrthoDB" id="8670884at2"/>
<comment type="cofactor">
    <cofactor evidence="1">
        <name>FAD</name>
        <dbReference type="ChEBI" id="CHEBI:57692"/>
    </cofactor>
</comment>
<dbReference type="EMBL" id="QURH01000790">
    <property type="protein sequence ID" value="RFU38480.1"/>
    <property type="molecule type" value="Genomic_DNA"/>
</dbReference>
<evidence type="ECO:0000256" key="2">
    <source>
        <dbReference type="ARBA" id="ARBA00022630"/>
    </source>
</evidence>
<feature type="compositionally biased region" description="Gly residues" evidence="4">
    <location>
        <begin position="35"/>
        <end position="47"/>
    </location>
</feature>
<feature type="compositionally biased region" description="Low complexity" evidence="4">
    <location>
        <begin position="9"/>
        <end position="20"/>
    </location>
</feature>
<dbReference type="AlphaFoldDB" id="A0A372JET7"/>
<evidence type="ECO:0000256" key="3">
    <source>
        <dbReference type="ARBA" id="ARBA00022827"/>
    </source>
</evidence>
<dbReference type="Pfam" id="PF01494">
    <property type="entry name" value="FAD_binding_3"/>
    <property type="match status" value="1"/>
</dbReference>
<feature type="region of interest" description="Disordered" evidence="4">
    <location>
        <begin position="452"/>
        <end position="494"/>
    </location>
</feature>
<sequence>MASAAFENPAPGGRRGAAPPSLENAGGVERKAGGGREAGAGREAGGGREAGAPVLVVGAGPVGLTTALLLARWGLRVEVLEALPARTEIGSRSICQQRDVLDIWSAVGADVLTDEGLTWTTGRVFHRGREVASWRFAGAGPLPPFVNISQSRTEQVLQELADADPHVTIRWDHRVTAIEQDESGVTVRCATGAADGHGAHGASGALVRGAYAVVCSGGHSGALRAALGVAFPGESGGDRFLIVDVRTAWPGRETERHFHFDPPWNPGRQVLIHPCPGSVYRIDWQVPPDFDLAAERSGGRLDARVRQVVGDRPYEVLWATDYRFHSRVASPMAVGRVLLAGDAAHLYAPFGARGLNSGVPDAENAAWKIAFVARGWSPPALLGTYDTERRAAALENLDVTAATMRFLAPSTPEQRARRAQVLARASADPATAHEIDSGRFAEPFWYDRSPLTVADPSRPCAGRPPRGTPPPVAPGTIVPDAALPPTAVPGGDQD</sequence>
<feature type="region of interest" description="Disordered" evidence="4">
    <location>
        <begin position="1"/>
        <end position="47"/>
    </location>
</feature>
<dbReference type="InterPro" id="IPR002938">
    <property type="entry name" value="FAD-bd"/>
</dbReference>
<dbReference type="PANTHER" id="PTHR43004">
    <property type="entry name" value="TRK SYSTEM POTASSIUM UPTAKE PROTEIN"/>
    <property type="match status" value="1"/>
</dbReference>